<feature type="transmembrane region" description="Helical" evidence="5">
    <location>
        <begin position="150"/>
        <end position="169"/>
    </location>
</feature>
<feature type="domain" description="DUF202" evidence="6">
    <location>
        <begin position="62"/>
        <end position="132"/>
    </location>
</feature>
<evidence type="ECO:0000313" key="8">
    <source>
        <dbReference type="Proteomes" id="UP001309876"/>
    </source>
</evidence>
<dbReference type="AlphaFoldDB" id="A0AAN7SYN8"/>
<dbReference type="EMBL" id="JAVRRJ010000004">
    <property type="protein sequence ID" value="KAK5085192.1"/>
    <property type="molecule type" value="Genomic_DNA"/>
</dbReference>
<dbReference type="Proteomes" id="UP001309876">
    <property type="component" value="Unassembled WGS sequence"/>
</dbReference>
<dbReference type="InterPro" id="IPR003807">
    <property type="entry name" value="DUF202"/>
</dbReference>
<keyword evidence="2 5" id="KW-0812">Transmembrane</keyword>
<evidence type="ECO:0000256" key="3">
    <source>
        <dbReference type="ARBA" id="ARBA00022989"/>
    </source>
</evidence>
<comment type="caution">
    <text evidence="7">The sequence shown here is derived from an EMBL/GenBank/DDBJ whole genome shotgun (WGS) entry which is preliminary data.</text>
</comment>
<organism evidence="7 8">
    <name type="scientific">Lithohypha guttulata</name>
    <dbReference type="NCBI Taxonomy" id="1690604"/>
    <lineage>
        <taxon>Eukaryota</taxon>
        <taxon>Fungi</taxon>
        <taxon>Dikarya</taxon>
        <taxon>Ascomycota</taxon>
        <taxon>Pezizomycotina</taxon>
        <taxon>Eurotiomycetes</taxon>
        <taxon>Chaetothyriomycetidae</taxon>
        <taxon>Chaetothyriales</taxon>
        <taxon>Trichomeriaceae</taxon>
        <taxon>Lithohypha</taxon>
    </lineage>
</organism>
<comment type="subcellular location">
    <subcellularLocation>
        <location evidence="1">Endomembrane system</location>
        <topology evidence="1">Multi-pass membrane protein</topology>
    </subcellularLocation>
</comment>
<accession>A0AAN7SYN8</accession>
<evidence type="ECO:0000313" key="7">
    <source>
        <dbReference type="EMBL" id="KAK5085192.1"/>
    </source>
</evidence>
<evidence type="ECO:0000256" key="1">
    <source>
        <dbReference type="ARBA" id="ARBA00004127"/>
    </source>
</evidence>
<keyword evidence="4 5" id="KW-0472">Membrane</keyword>
<evidence type="ECO:0000256" key="5">
    <source>
        <dbReference type="SAM" id="Phobius"/>
    </source>
</evidence>
<dbReference type="Pfam" id="PF02656">
    <property type="entry name" value="DUF202"/>
    <property type="match status" value="1"/>
</dbReference>
<dbReference type="InterPro" id="IPR052053">
    <property type="entry name" value="IM_YidH-like"/>
</dbReference>
<gene>
    <name evidence="7" type="ORF">LTR05_004471</name>
</gene>
<dbReference type="PANTHER" id="PTHR34187:SF3">
    <property type="entry name" value="DUF DOMAIN PROTEIN (AFU_ORTHOLOGUE AFUA_6G11150)"/>
    <property type="match status" value="1"/>
</dbReference>
<evidence type="ECO:0000256" key="4">
    <source>
        <dbReference type="ARBA" id="ARBA00023136"/>
    </source>
</evidence>
<evidence type="ECO:0000256" key="2">
    <source>
        <dbReference type="ARBA" id="ARBA00022692"/>
    </source>
</evidence>
<sequence>MAGPSREEVQVNNEEGYHFFYNPFNKAIIIHASDVPHNALKLFFTRPLYAPLLFPNDTSDARDHAANERTFLSYLRLAVYLAVVSVAVFINFHLKHTPSSIEVRISRPLGFVFWLLAVACLGAGFANYIKTVAKYARRAALVQSGMKTQIVFGVVSCAIIAACGVLIAADAQKTQMHGKSLAGISHSHSGDVVVPAINHVGGSGNTVVFSPQNELLKFLGEAAGRGLIGNS</sequence>
<keyword evidence="3 5" id="KW-1133">Transmembrane helix</keyword>
<feature type="transmembrane region" description="Helical" evidence="5">
    <location>
        <begin position="111"/>
        <end position="129"/>
    </location>
</feature>
<keyword evidence="8" id="KW-1185">Reference proteome</keyword>
<dbReference type="GO" id="GO:0012505">
    <property type="term" value="C:endomembrane system"/>
    <property type="evidence" value="ECO:0007669"/>
    <property type="project" value="UniProtKB-SubCell"/>
</dbReference>
<feature type="transmembrane region" description="Helical" evidence="5">
    <location>
        <begin position="71"/>
        <end position="91"/>
    </location>
</feature>
<protein>
    <recommendedName>
        <fullName evidence="6">DUF202 domain-containing protein</fullName>
    </recommendedName>
</protein>
<reference evidence="7 8" key="1">
    <citation type="submission" date="2023-08" db="EMBL/GenBank/DDBJ databases">
        <title>Black Yeasts Isolated from many extreme environments.</title>
        <authorList>
            <person name="Coleine C."/>
            <person name="Stajich J.E."/>
            <person name="Selbmann L."/>
        </authorList>
    </citation>
    <scope>NUCLEOTIDE SEQUENCE [LARGE SCALE GENOMIC DNA]</scope>
    <source>
        <strain evidence="7 8">CCFEE 5910</strain>
    </source>
</reference>
<name>A0AAN7SYN8_9EURO</name>
<dbReference type="PANTHER" id="PTHR34187">
    <property type="entry name" value="FGR18P"/>
    <property type="match status" value="1"/>
</dbReference>
<evidence type="ECO:0000259" key="6">
    <source>
        <dbReference type="Pfam" id="PF02656"/>
    </source>
</evidence>
<proteinExistence type="predicted"/>